<keyword evidence="4" id="KW-0255">Endonuclease</keyword>
<feature type="domain" description="Reverse transcriptase RNase H-like" evidence="9">
    <location>
        <begin position="1130"/>
        <end position="1219"/>
    </location>
</feature>
<evidence type="ECO:0000256" key="1">
    <source>
        <dbReference type="ARBA" id="ARBA00022679"/>
    </source>
</evidence>
<evidence type="ECO:0000256" key="2">
    <source>
        <dbReference type="ARBA" id="ARBA00022695"/>
    </source>
</evidence>
<keyword evidence="1" id="KW-0808">Transferase</keyword>
<accession>A0A438H1L2</accession>
<name>A0A438H1L2_VITVI</name>
<proteinExistence type="predicted"/>
<dbReference type="Pfam" id="PF00078">
    <property type="entry name" value="RVT_1"/>
    <property type="match status" value="1"/>
</dbReference>
<dbReference type="CDD" id="cd01647">
    <property type="entry name" value="RT_LTR"/>
    <property type="match status" value="1"/>
</dbReference>
<keyword evidence="5" id="KW-0378">Hydrolase</keyword>
<feature type="domain" description="Reverse transcriptase" evidence="8">
    <location>
        <begin position="931"/>
        <end position="1054"/>
    </location>
</feature>
<feature type="region of interest" description="Disordered" evidence="7">
    <location>
        <begin position="221"/>
        <end position="240"/>
    </location>
</feature>
<dbReference type="GO" id="GO:0004519">
    <property type="term" value="F:endonuclease activity"/>
    <property type="evidence" value="ECO:0007669"/>
    <property type="project" value="UniProtKB-KW"/>
</dbReference>
<protein>
    <submittedName>
        <fullName evidence="10">Retrovirus-related Pol polyprotein from transposon 297</fullName>
    </submittedName>
</protein>
<sequence length="1331" mass="150952">MTGYIDVWEHSGGDQHIDVDWSPIIEDLYSLELGNPLGCRSSACVEVMTTLHGSAPSLRRHAEGLVSPEGMIVSVRDHLKSTPLLFRATLTLQTEVVPPLVIVPTLTSEDPHALMDRLEQRLRQLRTSDRAVTWDDFDGLPVANLLAQVQDARDRAIHEDWLSSHPFEALEKELEALRQRPDESVTSFISRSREKISQALYDIEEGISKGLLFESFPSVSKGKKPLGGQRPGDVGAISSTSLRPPKRYRTVGPIAQQTFTHFALKTQRQFSHLGMSLSQTLQKLVETGLLTTLTLRALPQLVLSQFRMDLHCAYHQGSGHETDRYIALRHAIQDMIDQGVDDLELELIVSYEIYEISRVTLGLRMFTPFRLVPEAALVQTATVEPLTFPRYSVQIPFVLSSDVDEVQTPYVDDVHTFDVQYVICGGRVVRQQPPVAAKPLEGTFAHEKIKVETTTALEGLIHMVTASRATCIVFSYDDLSPDGPDHTRPLYISDGCSGRQVPSILLDNDSALNVYPLTTAIALGYAPFDFEGKVHSRYQVITVQSVRDMFISSKPVLQINHSDDDLFLTGFIFDEHDSTVVLDMMRSMSYLPGIGLGRRQHGPSEFMAILDHDVPFGLGFIPIEVDYRYMARLCKERVRARLTHTPFDYPIRLYTMSLANYFLSDEALDTSTSALVAPSSPDRMRLMTLYFSDEVDERGTFVEIGDIVDGVVPHDEYIDEMLAMSMSQIDGVVQPELASPFDLFKVSAIEIAEEIQTAPAPEISDDIIVVDDLFDGPIGSVEGVSNFVDPPLSFDVLSVFVSRSNDVHDSSFMDLSIFKYLSVSYDDSSFASNLNPIDQRVSPATRDAEIVDFGTTNQPRELRIGLDLSTDERDGLPRLLRLYLDVFAWSYEDMPSLDPSIRRFKSSLVWEFLSVVEYPEWLANVVPVPKKDDKVRVVLISEISTRYSQILMAPEDIEKTFFIAKWDTYCYRVITFGLKNARATYQRAATTLFYDMMHRDVEVYVDDIIVKSRYRVNHLTTLERFFERIRQFGLRLNPKKCTFGVTSGKLLGYMVNERGIKANPNKIRVILDMPTPRTEREIRGFLGRLQYINRFIARLTDICEPIFGLLRKSQPFGMISVNAHLKGLETLGCMLAQLDDSGKEQVVYYLSKRMLDYEMRYVMIERYYLALVWANRRLRHYMIEYSMHLISLLDPLRYLFDRTPLVGRLMRWLVLLTEFDIHYVTWKSIRGRIVTDHLASLLVSNGRAIDDDFPDEDVAVVTSLSGWRMNFDGAANHSGYEIGVLLISPHGDHIPRSVRLAFSDRYLATNNIVEYEACILGLETTLELGIR</sequence>
<dbReference type="InterPro" id="IPR012337">
    <property type="entry name" value="RNaseH-like_sf"/>
</dbReference>
<evidence type="ECO:0000259" key="8">
    <source>
        <dbReference type="Pfam" id="PF00078"/>
    </source>
</evidence>
<dbReference type="InterPro" id="IPR043502">
    <property type="entry name" value="DNA/RNA_pol_sf"/>
</dbReference>
<dbReference type="EMBL" id="QGNW01000297">
    <property type="protein sequence ID" value="RVW78375.1"/>
    <property type="molecule type" value="Genomic_DNA"/>
</dbReference>
<dbReference type="GO" id="GO:0016787">
    <property type="term" value="F:hydrolase activity"/>
    <property type="evidence" value="ECO:0007669"/>
    <property type="project" value="UniProtKB-KW"/>
</dbReference>
<dbReference type="Proteomes" id="UP000288805">
    <property type="component" value="Unassembled WGS sequence"/>
</dbReference>
<dbReference type="GO" id="GO:0003676">
    <property type="term" value="F:nucleic acid binding"/>
    <property type="evidence" value="ECO:0007669"/>
    <property type="project" value="InterPro"/>
</dbReference>
<dbReference type="Gene3D" id="3.30.420.10">
    <property type="entry name" value="Ribonuclease H-like superfamily/Ribonuclease H"/>
    <property type="match status" value="1"/>
</dbReference>
<dbReference type="InterPro" id="IPR036397">
    <property type="entry name" value="RNaseH_sf"/>
</dbReference>
<evidence type="ECO:0000313" key="11">
    <source>
        <dbReference type="Proteomes" id="UP000288805"/>
    </source>
</evidence>
<evidence type="ECO:0000256" key="7">
    <source>
        <dbReference type="SAM" id="MobiDB-lite"/>
    </source>
</evidence>
<organism evidence="10 11">
    <name type="scientific">Vitis vinifera</name>
    <name type="common">Grape</name>
    <dbReference type="NCBI Taxonomy" id="29760"/>
    <lineage>
        <taxon>Eukaryota</taxon>
        <taxon>Viridiplantae</taxon>
        <taxon>Streptophyta</taxon>
        <taxon>Embryophyta</taxon>
        <taxon>Tracheophyta</taxon>
        <taxon>Spermatophyta</taxon>
        <taxon>Magnoliopsida</taxon>
        <taxon>eudicotyledons</taxon>
        <taxon>Gunneridae</taxon>
        <taxon>Pentapetalae</taxon>
        <taxon>rosids</taxon>
        <taxon>Vitales</taxon>
        <taxon>Vitaceae</taxon>
        <taxon>Viteae</taxon>
        <taxon>Vitis</taxon>
    </lineage>
</organism>
<comment type="caution">
    <text evidence="10">The sequence shown here is derived from an EMBL/GenBank/DDBJ whole genome shotgun (WGS) entry which is preliminary data.</text>
</comment>
<dbReference type="Gene3D" id="3.30.70.270">
    <property type="match status" value="2"/>
</dbReference>
<evidence type="ECO:0000256" key="5">
    <source>
        <dbReference type="ARBA" id="ARBA00022801"/>
    </source>
</evidence>
<keyword evidence="6" id="KW-0695">RNA-directed DNA polymerase</keyword>
<dbReference type="SUPFAM" id="SSF53098">
    <property type="entry name" value="Ribonuclease H-like"/>
    <property type="match status" value="1"/>
</dbReference>
<evidence type="ECO:0000256" key="4">
    <source>
        <dbReference type="ARBA" id="ARBA00022759"/>
    </source>
</evidence>
<evidence type="ECO:0000256" key="6">
    <source>
        <dbReference type="ARBA" id="ARBA00022918"/>
    </source>
</evidence>
<keyword evidence="2" id="KW-0548">Nucleotidyltransferase</keyword>
<dbReference type="Gene3D" id="3.10.10.10">
    <property type="entry name" value="HIV Type 1 Reverse Transcriptase, subunit A, domain 1"/>
    <property type="match status" value="1"/>
</dbReference>
<dbReference type="GO" id="GO:0003964">
    <property type="term" value="F:RNA-directed DNA polymerase activity"/>
    <property type="evidence" value="ECO:0007669"/>
    <property type="project" value="UniProtKB-KW"/>
</dbReference>
<keyword evidence="3" id="KW-0540">Nuclease</keyword>
<dbReference type="InterPro" id="IPR043128">
    <property type="entry name" value="Rev_trsase/Diguanyl_cyclase"/>
</dbReference>
<evidence type="ECO:0000256" key="3">
    <source>
        <dbReference type="ARBA" id="ARBA00022722"/>
    </source>
</evidence>
<dbReference type="PANTHER" id="PTHR48475:SF1">
    <property type="entry name" value="RNASE H TYPE-1 DOMAIN-CONTAINING PROTEIN"/>
    <property type="match status" value="1"/>
</dbReference>
<gene>
    <name evidence="10" type="primary">pol_2331</name>
    <name evidence="10" type="ORF">CK203_047716</name>
</gene>
<dbReference type="SUPFAM" id="SSF56672">
    <property type="entry name" value="DNA/RNA polymerases"/>
    <property type="match status" value="1"/>
</dbReference>
<dbReference type="Pfam" id="PF17917">
    <property type="entry name" value="RT_RNaseH"/>
    <property type="match status" value="1"/>
</dbReference>
<evidence type="ECO:0000313" key="10">
    <source>
        <dbReference type="EMBL" id="RVW78375.1"/>
    </source>
</evidence>
<dbReference type="InterPro" id="IPR041373">
    <property type="entry name" value="RT_RNaseH"/>
</dbReference>
<reference evidence="10 11" key="1">
    <citation type="journal article" date="2018" name="PLoS Genet.">
        <title>Population sequencing reveals clonal diversity and ancestral inbreeding in the grapevine cultivar Chardonnay.</title>
        <authorList>
            <person name="Roach M.J."/>
            <person name="Johnson D.L."/>
            <person name="Bohlmann J."/>
            <person name="van Vuuren H.J."/>
            <person name="Jones S.J."/>
            <person name="Pretorius I.S."/>
            <person name="Schmidt S.A."/>
            <person name="Borneman A.R."/>
        </authorList>
    </citation>
    <scope>NUCLEOTIDE SEQUENCE [LARGE SCALE GENOMIC DNA]</scope>
    <source>
        <strain evidence="11">cv. Chardonnay</strain>
        <tissue evidence="10">Leaf</tissue>
    </source>
</reference>
<dbReference type="InterPro" id="IPR000477">
    <property type="entry name" value="RT_dom"/>
</dbReference>
<dbReference type="PANTHER" id="PTHR48475">
    <property type="entry name" value="RIBONUCLEASE H"/>
    <property type="match status" value="1"/>
</dbReference>
<evidence type="ECO:0000259" key="9">
    <source>
        <dbReference type="Pfam" id="PF17917"/>
    </source>
</evidence>